<proteinExistence type="predicted"/>
<dbReference type="AlphaFoldDB" id="A0A699RQX9"/>
<accession>A0A699RQX9</accession>
<gene>
    <name evidence="1" type="ORF">Tci_857054</name>
</gene>
<evidence type="ECO:0000313" key="1">
    <source>
        <dbReference type="EMBL" id="GFC85084.1"/>
    </source>
</evidence>
<organism evidence="1">
    <name type="scientific">Tanacetum cinerariifolium</name>
    <name type="common">Dalmatian daisy</name>
    <name type="synonym">Chrysanthemum cinerariifolium</name>
    <dbReference type="NCBI Taxonomy" id="118510"/>
    <lineage>
        <taxon>Eukaryota</taxon>
        <taxon>Viridiplantae</taxon>
        <taxon>Streptophyta</taxon>
        <taxon>Embryophyta</taxon>
        <taxon>Tracheophyta</taxon>
        <taxon>Spermatophyta</taxon>
        <taxon>Magnoliopsida</taxon>
        <taxon>eudicotyledons</taxon>
        <taxon>Gunneridae</taxon>
        <taxon>Pentapetalae</taxon>
        <taxon>asterids</taxon>
        <taxon>campanulids</taxon>
        <taxon>Asterales</taxon>
        <taxon>Asteraceae</taxon>
        <taxon>Asteroideae</taxon>
        <taxon>Anthemideae</taxon>
        <taxon>Anthemidinae</taxon>
        <taxon>Tanacetum</taxon>
    </lineage>
</organism>
<feature type="non-terminal residue" evidence="1">
    <location>
        <position position="1"/>
    </location>
</feature>
<name>A0A699RQX9_TANCI</name>
<dbReference type="EMBL" id="BKCJ011098035">
    <property type="protein sequence ID" value="GFC85084.1"/>
    <property type="molecule type" value="Genomic_DNA"/>
</dbReference>
<protein>
    <submittedName>
        <fullName evidence="1">Uncharacterized protein</fullName>
    </submittedName>
</protein>
<reference evidence="1" key="1">
    <citation type="journal article" date="2019" name="Sci. Rep.">
        <title>Draft genome of Tanacetum cinerariifolium, the natural source of mosquito coil.</title>
        <authorList>
            <person name="Yamashiro T."/>
            <person name="Shiraishi A."/>
            <person name="Satake H."/>
            <person name="Nakayama K."/>
        </authorList>
    </citation>
    <scope>NUCLEOTIDE SEQUENCE</scope>
</reference>
<comment type="caution">
    <text evidence="1">The sequence shown here is derived from an EMBL/GenBank/DDBJ whole genome shotgun (WGS) entry which is preliminary data.</text>
</comment>
<sequence length="91" mass="10112">RLSEQLARDSKIARLHAEEELKMMIEGPDRSNEVIAKHLQEYKQAEADLTIGEKLELINELDLGLECMMMDGVAVSSGSLITTPFLLLAAK</sequence>